<keyword evidence="4" id="KW-0804">Transcription</keyword>
<evidence type="ECO:0000256" key="5">
    <source>
        <dbReference type="ARBA" id="ARBA00023242"/>
    </source>
</evidence>
<feature type="compositionally biased region" description="Basic and acidic residues" evidence="6">
    <location>
        <begin position="308"/>
        <end position="322"/>
    </location>
</feature>
<protein>
    <recommendedName>
        <fullName evidence="7">MBD domain-containing protein</fullName>
    </recommendedName>
</protein>
<dbReference type="PROSITE" id="PS50982">
    <property type="entry name" value="MBD"/>
    <property type="match status" value="2"/>
</dbReference>
<feature type="region of interest" description="Disordered" evidence="6">
    <location>
        <begin position="284"/>
        <end position="332"/>
    </location>
</feature>
<feature type="domain" description="MBD" evidence="7">
    <location>
        <begin position="87"/>
        <end position="164"/>
    </location>
</feature>
<name>A0AAV7DYI7_ARIFI</name>
<dbReference type="EMBL" id="JAINDJ010000007">
    <property type="protein sequence ID" value="KAG9441069.1"/>
    <property type="molecule type" value="Genomic_DNA"/>
</dbReference>
<evidence type="ECO:0000259" key="7">
    <source>
        <dbReference type="PROSITE" id="PS50982"/>
    </source>
</evidence>
<evidence type="ECO:0000313" key="8">
    <source>
        <dbReference type="EMBL" id="KAG9441069.1"/>
    </source>
</evidence>
<dbReference type="Proteomes" id="UP000825729">
    <property type="component" value="Unassembled WGS sequence"/>
</dbReference>
<accession>A0AAV7DYI7</accession>
<gene>
    <name evidence="8" type="ORF">H6P81_016923</name>
</gene>
<dbReference type="PANTHER" id="PTHR34067:SF20">
    <property type="entry name" value="OS08G0206700 PROTEIN"/>
    <property type="match status" value="1"/>
</dbReference>
<dbReference type="GO" id="GO:0005634">
    <property type="term" value="C:nucleus"/>
    <property type="evidence" value="ECO:0007669"/>
    <property type="project" value="UniProtKB-SubCell"/>
</dbReference>
<dbReference type="InterPro" id="IPR001739">
    <property type="entry name" value="Methyl_CpG_DNA-bd"/>
</dbReference>
<dbReference type="InterPro" id="IPR016177">
    <property type="entry name" value="DNA-bd_dom_sf"/>
</dbReference>
<sequence length="559" mass="61909">MAAEKRPEWLPAGWSMEVRRRKTGARVGGIDRYYTAPEIKHQFRSKNEIIRYLESRNLGKDVVESIKTSKGRTATTINIAVDALAVVEKSEDMPTWLPPGWTMEIRTRKGGLSAGTRYKCYIDPISGCKFYSKAEVVDYVQAGPMGIKSRKRKRRSINMLSMNNLHSECDNGCISPSESASVDLDEDAELGNSVSIPVNSVHYAFSPSQKECKRPKTGASNARRCLFVNPSNQREELHSAEPLMVAPISYIPMEQVSSVKEPSATHEEPQNLVYNELVNDGSNEETRVVDDEKQPKNSVSLETQNVMKAEDRATSQKLEDNMQKANLTPLEVENKSDNLISLQLDEDKQLENKGHTVEMKKQKEEQVLPEQKDNKPPENQEASCNTETKISSRRKMRAQRTTDLARRTSKRLAGLDPDVDPDSADPELALRQAKLGTKANSSLPRGLTGSSSVPCALSQLESHTGVNPADERAPGFNSISEIIPNTKPEAGKLVSDDPSSTVISPFGDSWPDPCLEFAFKTLTDAIPVDCFLQADLFSADTSAQLKSLAENRRENVAKG</sequence>
<dbReference type="PANTHER" id="PTHR34067">
    <property type="entry name" value="OS04G0193200 PROTEIN"/>
    <property type="match status" value="1"/>
</dbReference>
<keyword evidence="5" id="KW-0539">Nucleus</keyword>
<evidence type="ECO:0000256" key="3">
    <source>
        <dbReference type="ARBA" id="ARBA00023125"/>
    </source>
</evidence>
<comment type="caution">
    <text evidence="8">The sequence shown here is derived from an EMBL/GenBank/DDBJ whole genome shotgun (WGS) entry which is preliminary data.</text>
</comment>
<evidence type="ECO:0000313" key="9">
    <source>
        <dbReference type="Proteomes" id="UP000825729"/>
    </source>
</evidence>
<keyword evidence="2" id="KW-0805">Transcription regulation</keyword>
<dbReference type="AlphaFoldDB" id="A0AAV7DYI7"/>
<feature type="compositionally biased region" description="Basic and acidic residues" evidence="6">
    <location>
        <begin position="349"/>
        <end position="378"/>
    </location>
</feature>
<keyword evidence="9" id="KW-1185">Reference proteome</keyword>
<feature type="compositionally biased region" description="Polar residues" evidence="6">
    <location>
        <begin position="380"/>
        <end position="389"/>
    </location>
</feature>
<feature type="compositionally biased region" description="Polar residues" evidence="6">
    <location>
        <begin position="296"/>
        <end position="306"/>
    </location>
</feature>
<comment type="subcellular location">
    <subcellularLocation>
        <location evidence="1">Nucleus</location>
    </subcellularLocation>
</comment>
<dbReference type="InterPro" id="IPR038945">
    <property type="entry name" value="MBD13-like"/>
</dbReference>
<evidence type="ECO:0000256" key="1">
    <source>
        <dbReference type="ARBA" id="ARBA00004123"/>
    </source>
</evidence>
<feature type="compositionally biased region" description="Basic and acidic residues" evidence="6">
    <location>
        <begin position="284"/>
        <end position="295"/>
    </location>
</feature>
<proteinExistence type="predicted"/>
<dbReference type="SUPFAM" id="SSF54171">
    <property type="entry name" value="DNA-binding domain"/>
    <property type="match status" value="2"/>
</dbReference>
<evidence type="ECO:0000256" key="4">
    <source>
        <dbReference type="ARBA" id="ARBA00023163"/>
    </source>
</evidence>
<dbReference type="Pfam" id="PF01429">
    <property type="entry name" value="MBD"/>
    <property type="match status" value="2"/>
</dbReference>
<keyword evidence="3" id="KW-0238">DNA-binding</keyword>
<feature type="domain" description="MBD" evidence="7">
    <location>
        <begin position="1"/>
        <end position="73"/>
    </location>
</feature>
<feature type="region of interest" description="Disordered" evidence="6">
    <location>
        <begin position="349"/>
        <end position="425"/>
    </location>
</feature>
<organism evidence="8 9">
    <name type="scientific">Aristolochia fimbriata</name>
    <name type="common">White veined hardy Dutchman's pipe vine</name>
    <dbReference type="NCBI Taxonomy" id="158543"/>
    <lineage>
        <taxon>Eukaryota</taxon>
        <taxon>Viridiplantae</taxon>
        <taxon>Streptophyta</taxon>
        <taxon>Embryophyta</taxon>
        <taxon>Tracheophyta</taxon>
        <taxon>Spermatophyta</taxon>
        <taxon>Magnoliopsida</taxon>
        <taxon>Magnoliidae</taxon>
        <taxon>Piperales</taxon>
        <taxon>Aristolochiaceae</taxon>
        <taxon>Aristolochia</taxon>
    </lineage>
</organism>
<dbReference type="Gene3D" id="3.30.890.10">
    <property type="entry name" value="Methyl-cpg-binding Protein 2, Chain A"/>
    <property type="match status" value="2"/>
</dbReference>
<evidence type="ECO:0000256" key="2">
    <source>
        <dbReference type="ARBA" id="ARBA00023015"/>
    </source>
</evidence>
<dbReference type="GO" id="GO:0003677">
    <property type="term" value="F:DNA binding"/>
    <property type="evidence" value="ECO:0007669"/>
    <property type="project" value="UniProtKB-KW"/>
</dbReference>
<reference evidence="8 9" key="1">
    <citation type="submission" date="2021-07" db="EMBL/GenBank/DDBJ databases">
        <title>The Aristolochia fimbriata genome: insights into angiosperm evolution, floral development and chemical biosynthesis.</title>
        <authorList>
            <person name="Jiao Y."/>
        </authorList>
    </citation>
    <scope>NUCLEOTIDE SEQUENCE [LARGE SCALE GENOMIC DNA]</scope>
    <source>
        <strain evidence="8">IBCAS-2021</strain>
        <tissue evidence="8">Leaf</tissue>
    </source>
</reference>
<evidence type="ECO:0000256" key="6">
    <source>
        <dbReference type="SAM" id="MobiDB-lite"/>
    </source>
</evidence>